<proteinExistence type="predicted"/>
<evidence type="ECO:0000259" key="1">
    <source>
        <dbReference type="Pfam" id="PF24714"/>
    </source>
</evidence>
<dbReference type="GO" id="GO:0005874">
    <property type="term" value="C:microtubule"/>
    <property type="evidence" value="ECO:0007669"/>
    <property type="project" value="InterPro"/>
</dbReference>
<sequence length="460" mass="52201">MKNRREFSASDLNGSLQMALGKLGALDTQQKGIEEIKDYLRTYKYSEDKISHFLSSLNPNNEHMLSLNHKKEFIKLYGLIGEVLENECVPYLRKIFAALLKKLKEANPSLNETISQSYGSIIHNTLHTLPDLPSSCNQMTDILKPLFECLSSSNRHLQTGAGLCVTKIIQHSPLECLRYMLDKLSLKLVQLLSLSKAQVQIIEAIISLILSVEQDFAPYVERTVPELLNCINHEDFNCRKQMMDALYTLGAVVPSSVAPFARDIMNVLNRARTDKVKPVRDAAGEAINLYKKLIPDTPPKVQIEVKSPREDMKPKSIFKGPVNAKFFKAANNDSIVEAPEKPLGREYQAHIFVESPRSQSPMFKEQENPLPIEKFEFEESVGDIKEEVHSLEKSPHQLSNQVGDLKNEFYQFKDHVKMELHQINQRLGALEEMITTVSQLFDAKVKQITCNPNIANLLRN</sequence>
<comment type="caution">
    <text evidence="2">The sequence shown here is derived from an EMBL/GenBank/DDBJ whole genome shotgun (WGS) entry which is preliminary data.</text>
</comment>
<dbReference type="OrthoDB" id="298726at2759"/>
<evidence type="ECO:0000313" key="3">
    <source>
        <dbReference type="Proteomes" id="UP000187209"/>
    </source>
</evidence>
<dbReference type="InterPro" id="IPR011989">
    <property type="entry name" value="ARM-like"/>
</dbReference>
<evidence type="ECO:0000313" key="2">
    <source>
        <dbReference type="EMBL" id="OMJ87361.1"/>
    </source>
</evidence>
<dbReference type="PANTHER" id="PTHR31355">
    <property type="entry name" value="MICROTUBULE-ASSOCIATED PROTEIN TORTIFOLIA1"/>
    <property type="match status" value="1"/>
</dbReference>
<dbReference type="InterPro" id="IPR016024">
    <property type="entry name" value="ARM-type_fold"/>
</dbReference>
<name>A0A1R2CEC5_9CILI</name>
<protein>
    <recommendedName>
        <fullName evidence="1">TORTIFOLIA1/SINE1-2 N-terminal domain-containing protein</fullName>
    </recommendedName>
</protein>
<dbReference type="GO" id="GO:0008017">
    <property type="term" value="F:microtubule binding"/>
    <property type="evidence" value="ECO:0007669"/>
    <property type="project" value="InterPro"/>
</dbReference>
<accession>A0A1R2CEC5</accession>
<dbReference type="InterPro" id="IPR033337">
    <property type="entry name" value="TORTIFOLIA1/SINE1-2"/>
</dbReference>
<reference evidence="2 3" key="1">
    <citation type="submission" date="2016-11" db="EMBL/GenBank/DDBJ databases">
        <title>The macronuclear genome of Stentor coeruleus: a giant cell with tiny introns.</title>
        <authorList>
            <person name="Slabodnick M."/>
            <person name="Ruby J.G."/>
            <person name="Reiff S.B."/>
            <person name="Swart E.C."/>
            <person name="Gosai S."/>
            <person name="Prabakaran S."/>
            <person name="Witkowska E."/>
            <person name="Larue G.E."/>
            <person name="Fisher S."/>
            <person name="Freeman R.M."/>
            <person name="Gunawardena J."/>
            <person name="Chu W."/>
            <person name="Stover N.A."/>
            <person name="Gregory B.D."/>
            <person name="Nowacki M."/>
            <person name="Derisi J."/>
            <person name="Roy S.W."/>
            <person name="Marshall W.F."/>
            <person name="Sood P."/>
        </authorList>
    </citation>
    <scope>NUCLEOTIDE SEQUENCE [LARGE SCALE GENOMIC DNA]</scope>
    <source>
        <strain evidence="2">WM001</strain>
    </source>
</reference>
<dbReference type="SUPFAM" id="SSF48371">
    <property type="entry name" value="ARM repeat"/>
    <property type="match status" value="1"/>
</dbReference>
<gene>
    <name evidence="2" type="ORF">SteCoe_10958</name>
</gene>
<feature type="domain" description="TORTIFOLIA1/SINE1-2 N-terminal" evidence="1">
    <location>
        <begin position="12"/>
        <end position="292"/>
    </location>
</feature>
<organism evidence="2 3">
    <name type="scientific">Stentor coeruleus</name>
    <dbReference type="NCBI Taxonomy" id="5963"/>
    <lineage>
        <taxon>Eukaryota</taxon>
        <taxon>Sar</taxon>
        <taxon>Alveolata</taxon>
        <taxon>Ciliophora</taxon>
        <taxon>Postciliodesmatophora</taxon>
        <taxon>Heterotrichea</taxon>
        <taxon>Heterotrichida</taxon>
        <taxon>Stentoridae</taxon>
        <taxon>Stentor</taxon>
    </lineage>
</organism>
<dbReference type="EMBL" id="MPUH01000179">
    <property type="protein sequence ID" value="OMJ87361.1"/>
    <property type="molecule type" value="Genomic_DNA"/>
</dbReference>
<dbReference type="PANTHER" id="PTHR31355:SF7">
    <property type="entry name" value="MICROTUBULE-ASSOCIATED PROTEIN TORTIFOLIA1"/>
    <property type="match status" value="1"/>
</dbReference>
<keyword evidence="3" id="KW-1185">Reference proteome</keyword>
<dbReference type="AlphaFoldDB" id="A0A1R2CEC5"/>
<dbReference type="Proteomes" id="UP000187209">
    <property type="component" value="Unassembled WGS sequence"/>
</dbReference>
<dbReference type="Gene3D" id="1.25.10.10">
    <property type="entry name" value="Leucine-rich Repeat Variant"/>
    <property type="match status" value="2"/>
</dbReference>
<dbReference type="Pfam" id="PF24714">
    <property type="entry name" value="TOR1L1_N"/>
    <property type="match status" value="1"/>
</dbReference>
<dbReference type="InterPro" id="IPR057600">
    <property type="entry name" value="TORTIFOLIA1/SINE1-2_N"/>
</dbReference>